<comment type="caution">
    <text evidence="2">The sequence shown here is derived from an EMBL/GenBank/DDBJ whole genome shotgun (WGS) entry which is preliminary data.</text>
</comment>
<keyword evidence="3" id="KW-1185">Reference proteome</keyword>
<dbReference type="InterPro" id="IPR043917">
    <property type="entry name" value="DUF5753"/>
</dbReference>
<evidence type="ECO:0000313" key="2">
    <source>
        <dbReference type="EMBL" id="MBB6121246.1"/>
    </source>
</evidence>
<dbReference type="SMART" id="SM00530">
    <property type="entry name" value="HTH_XRE"/>
    <property type="match status" value="1"/>
</dbReference>
<dbReference type="InterPro" id="IPR001387">
    <property type="entry name" value="Cro/C1-type_HTH"/>
</dbReference>
<evidence type="ECO:0000313" key="3">
    <source>
        <dbReference type="Proteomes" id="UP000536604"/>
    </source>
</evidence>
<protein>
    <submittedName>
        <fullName evidence="2">Transcriptional regulator with XRE-family HTH domain</fullName>
    </submittedName>
</protein>
<sequence length="287" mass="32229">MTDYQTARVSLGVRLRELRGEAGLSGRELAARLDWQPSKVSKLEHGRQTASVEDLRSWARVCGRPQAAEGLLAQLRSLETHYASWRRQLAGGHGPRQRSYSPLDARTRHFRIFEAACVPGLLQTRDYATYMFRRGVRRHRTPDDGNEAVRARMERQGILDLPGKTFHILLWEPALRIRLGPDTVMVEQLSRVVTEIARARAEIGVIPMGVSMDVVPSHGFWVFDDDRVLVETIGAELCLTEDVAIAPYVRMFEELSRSALRGPAAIRLVEAVRRDLGGGAQASPDRK</sequence>
<dbReference type="RefSeq" id="WP_184292693.1">
    <property type="nucleotide sequence ID" value="NZ_JACHJO010000009.1"/>
</dbReference>
<dbReference type="CDD" id="cd00093">
    <property type="entry name" value="HTH_XRE"/>
    <property type="match status" value="1"/>
</dbReference>
<dbReference type="Gene3D" id="1.10.260.40">
    <property type="entry name" value="lambda repressor-like DNA-binding domains"/>
    <property type="match status" value="1"/>
</dbReference>
<dbReference type="Proteomes" id="UP000536604">
    <property type="component" value="Unassembled WGS sequence"/>
</dbReference>
<evidence type="ECO:0000259" key="1">
    <source>
        <dbReference type="PROSITE" id="PS50943"/>
    </source>
</evidence>
<accession>A0A841IVF4</accession>
<name>A0A841IVF4_9ACTN</name>
<organism evidence="2 3">
    <name type="scientific">Nocardiopsis algeriensis</name>
    <dbReference type="NCBI Taxonomy" id="1478215"/>
    <lineage>
        <taxon>Bacteria</taxon>
        <taxon>Bacillati</taxon>
        <taxon>Actinomycetota</taxon>
        <taxon>Actinomycetes</taxon>
        <taxon>Streptosporangiales</taxon>
        <taxon>Nocardiopsidaceae</taxon>
        <taxon>Nocardiopsis</taxon>
    </lineage>
</organism>
<dbReference type="AlphaFoldDB" id="A0A841IVF4"/>
<gene>
    <name evidence="2" type="ORF">FHS13_003214</name>
</gene>
<dbReference type="PROSITE" id="PS50943">
    <property type="entry name" value="HTH_CROC1"/>
    <property type="match status" value="1"/>
</dbReference>
<dbReference type="InterPro" id="IPR010982">
    <property type="entry name" value="Lambda_DNA-bd_dom_sf"/>
</dbReference>
<proteinExistence type="predicted"/>
<dbReference type="GO" id="GO:0003677">
    <property type="term" value="F:DNA binding"/>
    <property type="evidence" value="ECO:0007669"/>
    <property type="project" value="InterPro"/>
</dbReference>
<feature type="domain" description="HTH cro/C1-type" evidence="1">
    <location>
        <begin position="15"/>
        <end position="71"/>
    </location>
</feature>
<dbReference type="SUPFAM" id="SSF47413">
    <property type="entry name" value="lambda repressor-like DNA-binding domains"/>
    <property type="match status" value="1"/>
</dbReference>
<reference evidence="2 3" key="1">
    <citation type="submission" date="2020-08" db="EMBL/GenBank/DDBJ databases">
        <title>Genomic Encyclopedia of Type Strains, Phase III (KMG-III): the genomes of soil and plant-associated and newly described type strains.</title>
        <authorList>
            <person name="Whitman W."/>
        </authorList>
    </citation>
    <scope>NUCLEOTIDE SEQUENCE [LARGE SCALE GENOMIC DNA]</scope>
    <source>
        <strain evidence="2 3">CECT 8712</strain>
    </source>
</reference>
<dbReference type="Pfam" id="PF13560">
    <property type="entry name" value="HTH_31"/>
    <property type="match status" value="1"/>
</dbReference>
<dbReference type="EMBL" id="JACHJO010000009">
    <property type="protein sequence ID" value="MBB6121246.1"/>
    <property type="molecule type" value="Genomic_DNA"/>
</dbReference>
<dbReference type="Pfam" id="PF19054">
    <property type="entry name" value="DUF5753"/>
    <property type="match status" value="1"/>
</dbReference>